<reference evidence="1 2" key="1">
    <citation type="journal article" date="2017" name="Nat. Commun.">
        <title>Genome assembly with in vitro proximity ligation data and whole-genome triplication in lettuce.</title>
        <authorList>
            <person name="Reyes-Chin-Wo S."/>
            <person name="Wang Z."/>
            <person name="Yang X."/>
            <person name="Kozik A."/>
            <person name="Arikit S."/>
            <person name="Song C."/>
            <person name="Xia L."/>
            <person name="Froenicke L."/>
            <person name="Lavelle D.O."/>
            <person name="Truco M.J."/>
            <person name="Xia R."/>
            <person name="Zhu S."/>
            <person name="Xu C."/>
            <person name="Xu H."/>
            <person name="Xu X."/>
            <person name="Cox K."/>
            <person name="Korf I."/>
            <person name="Meyers B.C."/>
            <person name="Michelmore R.W."/>
        </authorList>
    </citation>
    <scope>NUCLEOTIDE SEQUENCE [LARGE SCALE GENOMIC DNA]</scope>
    <source>
        <strain evidence="2">cv. Salinas</strain>
        <tissue evidence="1">Seedlings</tissue>
    </source>
</reference>
<protein>
    <recommendedName>
        <fullName evidence="3">DDE Tnp4 domain-containing protein</fullName>
    </recommendedName>
</protein>
<comment type="caution">
    <text evidence="1">The sequence shown here is derived from an EMBL/GenBank/DDBJ whole genome shotgun (WGS) entry which is preliminary data.</text>
</comment>
<evidence type="ECO:0008006" key="3">
    <source>
        <dbReference type="Google" id="ProtNLM"/>
    </source>
</evidence>
<keyword evidence="2" id="KW-1185">Reference proteome</keyword>
<evidence type="ECO:0000313" key="2">
    <source>
        <dbReference type="Proteomes" id="UP000235145"/>
    </source>
</evidence>
<accession>A0A9R1WSJ5</accession>
<organism evidence="1 2">
    <name type="scientific">Lactuca sativa</name>
    <name type="common">Garden lettuce</name>
    <dbReference type="NCBI Taxonomy" id="4236"/>
    <lineage>
        <taxon>Eukaryota</taxon>
        <taxon>Viridiplantae</taxon>
        <taxon>Streptophyta</taxon>
        <taxon>Embryophyta</taxon>
        <taxon>Tracheophyta</taxon>
        <taxon>Spermatophyta</taxon>
        <taxon>Magnoliopsida</taxon>
        <taxon>eudicotyledons</taxon>
        <taxon>Gunneridae</taxon>
        <taxon>Pentapetalae</taxon>
        <taxon>asterids</taxon>
        <taxon>campanulids</taxon>
        <taxon>Asterales</taxon>
        <taxon>Asteraceae</taxon>
        <taxon>Cichorioideae</taxon>
        <taxon>Cichorieae</taxon>
        <taxon>Lactucinae</taxon>
        <taxon>Lactuca</taxon>
    </lineage>
</organism>
<evidence type="ECO:0000313" key="1">
    <source>
        <dbReference type="EMBL" id="KAJ0188080.1"/>
    </source>
</evidence>
<dbReference type="Proteomes" id="UP000235145">
    <property type="component" value="Unassembled WGS sequence"/>
</dbReference>
<dbReference type="PANTHER" id="PTHR47150:SF4">
    <property type="entry name" value="HARBINGER TRANSPOSASE-DERIVED PROTEIN-RELATED"/>
    <property type="match status" value="1"/>
</dbReference>
<dbReference type="AlphaFoldDB" id="A0A9R1WSJ5"/>
<dbReference type="Pfam" id="PF04827">
    <property type="entry name" value="Plant_tran"/>
    <property type="match status" value="1"/>
</dbReference>
<sequence length="324" mass="38688">MFFIFNLLSLYIHPFYIYIFKTKHTDSFKSNTNIQQKIDDDSDDKLVLHILLSAVQDMIRERDESSYGEKNHRKWINRDREAENKLLVHDYFAPDSLYDLSKFEKRFRISRNLFLRIARDLERNYERKRGFIIIQKCTVTLRHMGYNITADTLDEYLKMFERTGRECTYLFCEYVIEFYHDIYLRHSTKSDVKQLYVAHQAKHVFPGMLGSSDCIHWEWANCPNAWRGQFTQGNHGVPTVILETFVSHYLWFLHAFFGITGSNNDLNLLQASLTRHAIRMNGNEYKYEYYLGDKIYPEYTTIVKLYSFPADQKQNLFKLAQESA</sequence>
<gene>
    <name evidence="1" type="ORF">LSAT_V11C900460400</name>
</gene>
<dbReference type="EMBL" id="NBSK02000009">
    <property type="protein sequence ID" value="KAJ0188080.1"/>
    <property type="molecule type" value="Genomic_DNA"/>
</dbReference>
<proteinExistence type="predicted"/>
<dbReference type="PANTHER" id="PTHR47150">
    <property type="entry name" value="OS12G0169200 PROTEIN"/>
    <property type="match status" value="1"/>
</dbReference>
<dbReference type="InterPro" id="IPR006912">
    <property type="entry name" value="Harbinger_derived_prot"/>
</dbReference>
<name>A0A9R1WSJ5_LACSA</name>